<evidence type="ECO:0000256" key="1">
    <source>
        <dbReference type="SAM" id="MobiDB-lite"/>
    </source>
</evidence>
<dbReference type="FunCoup" id="A0A1D2VBQ1">
    <property type="interactions" value="17"/>
</dbReference>
<evidence type="ECO:0000256" key="2">
    <source>
        <dbReference type="SAM" id="Phobius"/>
    </source>
</evidence>
<keyword evidence="2" id="KW-0472">Membrane</keyword>
<dbReference type="STRING" id="1344418.A0A1D2VBQ1"/>
<feature type="region of interest" description="Disordered" evidence="1">
    <location>
        <begin position="33"/>
        <end position="61"/>
    </location>
</feature>
<dbReference type="AlphaFoldDB" id="A0A1D2VBQ1"/>
<evidence type="ECO:0000313" key="4">
    <source>
        <dbReference type="Proteomes" id="UP000095038"/>
    </source>
</evidence>
<feature type="compositionally biased region" description="Low complexity" evidence="1">
    <location>
        <begin position="48"/>
        <end position="61"/>
    </location>
</feature>
<dbReference type="EMBL" id="KV454488">
    <property type="protein sequence ID" value="ODV58982.1"/>
    <property type="molecule type" value="Genomic_DNA"/>
</dbReference>
<dbReference type="Proteomes" id="UP000095038">
    <property type="component" value="Unassembled WGS sequence"/>
</dbReference>
<proteinExistence type="predicted"/>
<protein>
    <submittedName>
        <fullName evidence="3">Uncharacterized protein</fullName>
    </submittedName>
</protein>
<dbReference type="PANTHER" id="PTHR38426:SF1">
    <property type="entry name" value="MAINTENANCE OF TELOMERE CAPPING PROTEIN 4"/>
    <property type="match status" value="1"/>
</dbReference>
<organism evidence="3 4">
    <name type="scientific">Ascoidea rubescens DSM 1968</name>
    <dbReference type="NCBI Taxonomy" id="1344418"/>
    <lineage>
        <taxon>Eukaryota</taxon>
        <taxon>Fungi</taxon>
        <taxon>Dikarya</taxon>
        <taxon>Ascomycota</taxon>
        <taxon>Saccharomycotina</taxon>
        <taxon>Saccharomycetes</taxon>
        <taxon>Ascoideaceae</taxon>
        <taxon>Ascoidea</taxon>
    </lineage>
</organism>
<dbReference type="RefSeq" id="XP_020045289.1">
    <property type="nucleotide sequence ID" value="XM_020188812.1"/>
</dbReference>
<dbReference type="PANTHER" id="PTHR38426">
    <property type="entry name" value="MAINTENANCE OF TELOMERE CAPPING PROTEIN 4"/>
    <property type="match status" value="1"/>
</dbReference>
<dbReference type="InterPro" id="IPR038769">
    <property type="entry name" value="MTC4"/>
</dbReference>
<name>A0A1D2VBQ1_9ASCO</name>
<feature type="transmembrane region" description="Helical" evidence="2">
    <location>
        <begin position="852"/>
        <end position="874"/>
    </location>
</feature>
<dbReference type="OrthoDB" id="4064064at2759"/>
<evidence type="ECO:0000313" key="3">
    <source>
        <dbReference type="EMBL" id="ODV58982.1"/>
    </source>
</evidence>
<feature type="compositionally biased region" description="Polar residues" evidence="1">
    <location>
        <begin position="38"/>
        <end position="47"/>
    </location>
</feature>
<dbReference type="GeneID" id="30962448"/>
<dbReference type="InParanoid" id="A0A1D2VBQ1"/>
<gene>
    <name evidence="3" type="ORF">ASCRUDRAFT_115190</name>
</gene>
<keyword evidence="2" id="KW-0812">Transmembrane</keyword>
<accession>A0A1D2VBQ1</accession>
<feature type="region of interest" description="Disordered" evidence="1">
    <location>
        <begin position="164"/>
        <end position="188"/>
    </location>
</feature>
<reference evidence="4" key="1">
    <citation type="submission" date="2016-05" db="EMBL/GenBank/DDBJ databases">
        <title>Comparative genomics of biotechnologically important yeasts.</title>
        <authorList>
            <consortium name="DOE Joint Genome Institute"/>
            <person name="Riley R."/>
            <person name="Haridas S."/>
            <person name="Wolfe K.H."/>
            <person name="Lopes M.R."/>
            <person name="Hittinger C.T."/>
            <person name="Goker M."/>
            <person name="Salamov A."/>
            <person name="Wisecaver J."/>
            <person name="Long T.M."/>
            <person name="Aerts A.L."/>
            <person name="Barry K."/>
            <person name="Choi C."/>
            <person name="Clum A."/>
            <person name="Coughlan A.Y."/>
            <person name="Deshpande S."/>
            <person name="Douglass A.P."/>
            <person name="Hanson S.J."/>
            <person name="Klenk H.-P."/>
            <person name="Labutti K."/>
            <person name="Lapidus A."/>
            <person name="Lindquist E."/>
            <person name="Lipzen A."/>
            <person name="Meier-Kolthoff J.P."/>
            <person name="Ohm R.A."/>
            <person name="Otillar R.P."/>
            <person name="Pangilinan J."/>
            <person name="Peng Y."/>
            <person name="Rokas A."/>
            <person name="Rosa C.A."/>
            <person name="Scheuner C."/>
            <person name="Sibirny A.A."/>
            <person name="Slot J.C."/>
            <person name="Stielow J.B."/>
            <person name="Sun H."/>
            <person name="Kurtzman C.P."/>
            <person name="Blackwell M."/>
            <person name="Grigoriev I.V."/>
            <person name="Jeffries T.W."/>
        </authorList>
    </citation>
    <scope>NUCLEOTIDE SEQUENCE [LARGE SCALE GENOMIC DNA]</scope>
    <source>
        <strain evidence="4">DSM 1968</strain>
    </source>
</reference>
<sequence>MTSNNFSVSSDFSFSNNPFSKYLNQSTDESFSLYPSRYDNQNVNTDVTKNTTANNTQNNDNEYYSKENISQFNKISSSFVDTRANLLTNRFSNHDLYLDIADSDGDIDTEDLNYGVTGSLYGSINNTNDKSSYDTDTNLLRFNPVGFTQTINTIIHNITSSNNSNDSKYDSKYKSKKSNNKSCKNSNNKSLTISKNTFKRARLVKNYLSLYYTYIENYQCFPVENLINDYNCNLDLIKVYNPLQIIRNRLVRHSLIEYQTNQFNQSTEINQLKQLGQYIKLSFKIKKIPLPSTFLSKRYSNQTKNAQTNQSNIEYSDNSVNNQAKKKLSKSIKIYQSNQFLWEIQLFEIILDFMWRNSHLNLLKNSTGNLLFPSIDIHYKEVQLEYHPFGFSNLNLPIIKNSKSNKSYNSNNSISSLSNSNSSSQFNSIIRFNKSNSPNSTLKSKFDNLPSIKSHKKRIESENFFNSNPLIKCKPVNNFPSESDFSDSHLENKNDIFKHLYKENNDKDITIECSHSSLPIQSNDNISQQKKSSGTNLIDNKETNIVSLNINLNSMPLHYHNYEHERENQPSFLKTTIMNNNTKINFNDSNANLIVTEIDAAGVDFKDRNQSHYSNEGESAAHKSHLLNIVERPMSLKNSKSLLFNHNFEVLAKKHNNYNKSTKLNNEKPYIGPSINFQLNEFVKDFKCINGNFKVCFNHADVEEKLLKRLLKKNLINDKFNLINNDSQKIKKTIIPNNDLNLSYKIAKLDLIKTKFLNKLNPLLDVILSNSDRMIVEINTSLSKRVKEINEIIENNILSTTNFGFYPGYNSEEFKGEIKVAKKAKKTNSNKNDLMNESDYINEIMMCIGYKLLEILIVVVLWVIWGTVSGLRVIRNCLVMLSKFLKIIIWKFW</sequence>
<keyword evidence="2" id="KW-1133">Transmembrane helix</keyword>
<keyword evidence="4" id="KW-1185">Reference proteome</keyword>